<dbReference type="eggNOG" id="KOG1721">
    <property type="taxonomic scope" value="Eukaryota"/>
</dbReference>
<dbReference type="InterPro" id="IPR050331">
    <property type="entry name" value="Zinc_finger"/>
</dbReference>
<feature type="domain" description="C2H2-type" evidence="13">
    <location>
        <begin position="206"/>
        <end position="233"/>
    </location>
</feature>
<dbReference type="OMA" id="ATHYKSK"/>
<dbReference type="Gene3D" id="3.40.1800.20">
    <property type="match status" value="1"/>
</dbReference>
<keyword evidence="7" id="KW-0238">DNA-binding</keyword>
<dbReference type="GO" id="GO:0008270">
    <property type="term" value="F:zinc ion binding"/>
    <property type="evidence" value="ECO:0007669"/>
    <property type="project" value="UniProtKB-UniRule"/>
</dbReference>
<feature type="compositionally biased region" description="Polar residues" evidence="12">
    <location>
        <begin position="118"/>
        <end position="129"/>
    </location>
</feature>
<keyword evidence="6" id="KW-0805">Transcription regulation</keyword>
<keyword evidence="2 11" id="KW-0479">Metal-binding</keyword>
<evidence type="ECO:0000256" key="4">
    <source>
        <dbReference type="ARBA" id="ARBA00022771"/>
    </source>
</evidence>
<dbReference type="InterPro" id="IPR013087">
    <property type="entry name" value="Znf_C2H2_type"/>
</dbReference>
<dbReference type="SMART" id="SM00355">
    <property type="entry name" value="ZnF_C2H2"/>
    <property type="match status" value="5"/>
</dbReference>
<reference evidence="15 16" key="1">
    <citation type="journal article" date="2007" name="Nature">
        <title>Evolution of genes and genomes on the Drosophila phylogeny.</title>
        <authorList>
            <consortium name="Drosophila 12 Genomes Consortium"/>
            <person name="Clark A.G."/>
            <person name="Eisen M.B."/>
            <person name="Smith D.R."/>
            <person name="Bergman C.M."/>
            <person name="Oliver B."/>
            <person name="Markow T.A."/>
            <person name="Kaufman T.C."/>
            <person name="Kellis M."/>
            <person name="Gelbart W."/>
            <person name="Iyer V.N."/>
            <person name="Pollard D.A."/>
            <person name="Sackton T.B."/>
            <person name="Larracuente A.M."/>
            <person name="Singh N.D."/>
            <person name="Abad J.P."/>
            <person name="Abt D.N."/>
            <person name="Adryan B."/>
            <person name="Aguade M."/>
            <person name="Akashi H."/>
            <person name="Anderson W.W."/>
            <person name="Aquadro C.F."/>
            <person name="Ardell D.H."/>
            <person name="Arguello R."/>
            <person name="Artieri C.G."/>
            <person name="Barbash D.A."/>
            <person name="Barker D."/>
            <person name="Barsanti P."/>
            <person name="Batterham P."/>
            <person name="Batzoglou S."/>
            <person name="Begun D."/>
            <person name="Bhutkar A."/>
            <person name="Blanco E."/>
            <person name="Bosak S.A."/>
            <person name="Bradley R.K."/>
            <person name="Brand A.D."/>
            <person name="Brent M.R."/>
            <person name="Brooks A.N."/>
            <person name="Brown R.H."/>
            <person name="Butlin R.K."/>
            <person name="Caggese C."/>
            <person name="Calvi B.R."/>
            <person name="Bernardo de Carvalho A."/>
            <person name="Caspi A."/>
            <person name="Castrezana S."/>
            <person name="Celniker S.E."/>
            <person name="Chang J.L."/>
            <person name="Chapple C."/>
            <person name="Chatterji S."/>
            <person name="Chinwalla A."/>
            <person name="Civetta A."/>
            <person name="Clifton S.W."/>
            <person name="Comeron J.M."/>
            <person name="Costello J.C."/>
            <person name="Coyne J.A."/>
            <person name="Daub J."/>
            <person name="David R.G."/>
            <person name="Delcher A.L."/>
            <person name="Delehaunty K."/>
            <person name="Do C.B."/>
            <person name="Ebling H."/>
            <person name="Edwards K."/>
            <person name="Eickbush T."/>
            <person name="Evans J.D."/>
            <person name="Filipski A."/>
            <person name="Findeiss S."/>
            <person name="Freyhult E."/>
            <person name="Fulton L."/>
            <person name="Fulton R."/>
            <person name="Garcia A.C."/>
            <person name="Gardiner A."/>
            <person name="Garfield D.A."/>
            <person name="Garvin B.E."/>
            <person name="Gibson G."/>
            <person name="Gilbert D."/>
            <person name="Gnerre S."/>
            <person name="Godfrey J."/>
            <person name="Good R."/>
            <person name="Gotea V."/>
            <person name="Gravely B."/>
            <person name="Greenberg A.J."/>
            <person name="Griffiths-Jones S."/>
            <person name="Gross S."/>
            <person name="Guigo R."/>
            <person name="Gustafson E.A."/>
            <person name="Haerty W."/>
            <person name="Hahn M.W."/>
            <person name="Halligan D.L."/>
            <person name="Halpern A.L."/>
            <person name="Halter G.M."/>
            <person name="Han M.V."/>
            <person name="Heger A."/>
            <person name="Hillier L."/>
            <person name="Hinrichs A.S."/>
            <person name="Holmes I."/>
            <person name="Hoskins R.A."/>
            <person name="Hubisz M.J."/>
            <person name="Hultmark D."/>
            <person name="Huntley M.A."/>
            <person name="Jaffe D.B."/>
            <person name="Jagadeeshan S."/>
            <person name="Jeck W.R."/>
            <person name="Johnson J."/>
            <person name="Jones C.D."/>
            <person name="Jordan W.C."/>
            <person name="Karpen G.H."/>
            <person name="Kataoka E."/>
            <person name="Keightley P.D."/>
            <person name="Kheradpour P."/>
            <person name="Kirkness E.F."/>
            <person name="Koerich L.B."/>
            <person name="Kristiansen K."/>
            <person name="Kudrna D."/>
            <person name="Kulathinal R.J."/>
            <person name="Kumar S."/>
            <person name="Kwok R."/>
            <person name="Lander E."/>
            <person name="Langley C.H."/>
            <person name="Lapoint R."/>
            <person name="Lazzaro B.P."/>
            <person name="Lee S.J."/>
            <person name="Levesque L."/>
            <person name="Li R."/>
            <person name="Lin C.F."/>
            <person name="Lin M.F."/>
            <person name="Lindblad-Toh K."/>
            <person name="Llopart A."/>
            <person name="Long M."/>
            <person name="Low L."/>
            <person name="Lozovsky E."/>
            <person name="Lu J."/>
            <person name="Luo M."/>
            <person name="Machado C.A."/>
            <person name="Makalowski W."/>
            <person name="Marzo M."/>
            <person name="Matsuda M."/>
            <person name="Matzkin L."/>
            <person name="McAllister B."/>
            <person name="McBride C.S."/>
            <person name="McKernan B."/>
            <person name="McKernan K."/>
            <person name="Mendez-Lago M."/>
            <person name="Minx P."/>
            <person name="Mollenhauer M.U."/>
            <person name="Montooth K."/>
            <person name="Mount S.M."/>
            <person name="Mu X."/>
            <person name="Myers E."/>
            <person name="Negre B."/>
            <person name="Newfeld S."/>
            <person name="Nielsen R."/>
            <person name="Noor M.A."/>
            <person name="O'Grady P."/>
            <person name="Pachter L."/>
            <person name="Papaceit M."/>
            <person name="Parisi M.J."/>
            <person name="Parisi M."/>
            <person name="Parts L."/>
            <person name="Pedersen J.S."/>
            <person name="Pesole G."/>
            <person name="Phillippy A.M."/>
            <person name="Ponting C.P."/>
            <person name="Pop M."/>
            <person name="Porcelli D."/>
            <person name="Powell J.R."/>
            <person name="Prohaska S."/>
            <person name="Pruitt K."/>
            <person name="Puig M."/>
            <person name="Quesneville H."/>
            <person name="Ram K.R."/>
            <person name="Rand D."/>
            <person name="Rasmussen M.D."/>
            <person name="Reed L.K."/>
            <person name="Reenan R."/>
            <person name="Reily A."/>
            <person name="Remington K.A."/>
            <person name="Rieger T.T."/>
            <person name="Ritchie M.G."/>
            <person name="Robin C."/>
            <person name="Rogers Y.H."/>
            <person name="Rohde C."/>
            <person name="Rozas J."/>
            <person name="Rubenfield M.J."/>
            <person name="Ruiz A."/>
            <person name="Russo S."/>
            <person name="Salzberg S.L."/>
            <person name="Sanchez-Gracia A."/>
            <person name="Saranga D.J."/>
            <person name="Sato H."/>
            <person name="Schaeffer S.W."/>
            <person name="Schatz M.C."/>
            <person name="Schlenke T."/>
            <person name="Schwartz R."/>
            <person name="Segarra C."/>
            <person name="Singh R.S."/>
            <person name="Sirot L."/>
            <person name="Sirota M."/>
            <person name="Sisneros N.B."/>
            <person name="Smith C.D."/>
            <person name="Smith T.F."/>
            <person name="Spieth J."/>
            <person name="Stage D.E."/>
            <person name="Stark A."/>
            <person name="Stephan W."/>
            <person name="Strausberg R.L."/>
            <person name="Strempel S."/>
            <person name="Sturgill D."/>
            <person name="Sutton G."/>
            <person name="Sutton G.G."/>
            <person name="Tao W."/>
            <person name="Teichmann S."/>
            <person name="Tobari Y.N."/>
            <person name="Tomimura Y."/>
            <person name="Tsolas J.M."/>
            <person name="Valente V.L."/>
            <person name="Venter E."/>
            <person name="Venter J.C."/>
            <person name="Vicario S."/>
            <person name="Vieira F.G."/>
            <person name="Vilella A.J."/>
            <person name="Villasante A."/>
            <person name="Walenz B."/>
            <person name="Wang J."/>
            <person name="Wasserman M."/>
            <person name="Watts T."/>
            <person name="Wilson D."/>
            <person name="Wilson R.K."/>
            <person name="Wing R.A."/>
            <person name="Wolfner M.F."/>
            <person name="Wong A."/>
            <person name="Wong G.K."/>
            <person name="Wu C.I."/>
            <person name="Wu G."/>
            <person name="Yamamoto D."/>
            <person name="Yang H.P."/>
            <person name="Yang S.P."/>
            <person name="Yorke J.A."/>
            <person name="Yoshida K."/>
            <person name="Zdobnov E."/>
            <person name="Zhang P."/>
            <person name="Zhang Y."/>
            <person name="Zimin A.V."/>
            <person name="Baldwin J."/>
            <person name="Abdouelleil A."/>
            <person name="Abdulkadir J."/>
            <person name="Abebe A."/>
            <person name="Abera B."/>
            <person name="Abreu J."/>
            <person name="Acer S.C."/>
            <person name="Aftuck L."/>
            <person name="Alexander A."/>
            <person name="An P."/>
            <person name="Anderson E."/>
            <person name="Anderson S."/>
            <person name="Arachi H."/>
            <person name="Azer M."/>
            <person name="Bachantsang P."/>
            <person name="Barry A."/>
            <person name="Bayul T."/>
            <person name="Berlin A."/>
            <person name="Bessette D."/>
            <person name="Bloom T."/>
            <person name="Blye J."/>
            <person name="Boguslavskiy L."/>
            <person name="Bonnet C."/>
            <person name="Boukhgalter B."/>
            <person name="Bourzgui I."/>
            <person name="Brown A."/>
            <person name="Cahill P."/>
            <person name="Channer S."/>
            <person name="Cheshatsang Y."/>
            <person name="Chuda L."/>
            <person name="Citroen M."/>
            <person name="Collymore A."/>
            <person name="Cooke P."/>
            <person name="Costello M."/>
            <person name="D'Aco K."/>
            <person name="Daza R."/>
            <person name="De Haan G."/>
            <person name="DeGray S."/>
            <person name="DeMaso C."/>
            <person name="Dhargay N."/>
            <person name="Dooley K."/>
            <person name="Dooley E."/>
            <person name="Doricent M."/>
            <person name="Dorje P."/>
            <person name="Dorjee K."/>
            <person name="Dupes A."/>
            <person name="Elong R."/>
            <person name="Falk J."/>
            <person name="Farina A."/>
            <person name="Faro S."/>
            <person name="Ferguson D."/>
            <person name="Fisher S."/>
            <person name="Foley C.D."/>
            <person name="Franke A."/>
            <person name="Friedrich D."/>
            <person name="Gadbois L."/>
            <person name="Gearin G."/>
            <person name="Gearin C.R."/>
            <person name="Giannoukos G."/>
            <person name="Goode T."/>
            <person name="Graham J."/>
            <person name="Grandbois E."/>
            <person name="Grewal S."/>
            <person name="Gyaltsen K."/>
            <person name="Hafez N."/>
            <person name="Hagos B."/>
            <person name="Hall J."/>
            <person name="Henson C."/>
            <person name="Hollinger A."/>
            <person name="Honan T."/>
            <person name="Huard M.D."/>
            <person name="Hughes L."/>
            <person name="Hurhula B."/>
            <person name="Husby M.E."/>
            <person name="Kamat A."/>
            <person name="Kanga B."/>
            <person name="Kashin S."/>
            <person name="Khazanovich D."/>
            <person name="Kisner P."/>
            <person name="Lance K."/>
            <person name="Lara M."/>
            <person name="Lee W."/>
            <person name="Lennon N."/>
            <person name="Letendre F."/>
            <person name="LeVine R."/>
            <person name="Lipovsky A."/>
            <person name="Liu X."/>
            <person name="Liu J."/>
            <person name="Liu S."/>
            <person name="Lokyitsang T."/>
            <person name="Lokyitsang Y."/>
            <person name="Lubonja R."/>
            <person name="Lui A."/>
            <person name="MacDonald P."/>
            <person name="Magnisalis V."/>
            <person name="Maru K."/>
            <person name="Matthews C."/>
            <person name="McCusker W."/>
            <person name="McDonough S."/>
            <person name="Mehta T."/>
            <person name="Meldrim J."/>
            <person name="Meneus L."/>
            <person name="Mihai O."/>
            <person name="Mihalev A."/>
            <person name="Mihova T."/>
            <person name="Mittelman R."/>
            <person name="Mlenga V."/>
            <person name="Montmayeur A."/>
            <person name="Mulrain L."/>
            <person name="Navidi A."/>
            <person name="Naylor J."/>
            <person name="Negash T."/>
            <person name="Nguyen T."/>
            <person name="Nguyen N."/>
            <person name="Nicol R."/>
            <person name="Norbu C."/>
            <person name="Norbu N."/>
            <person name="Novod N."/>
            <person name="O'Neill B."/>
            <person name="Osman S."/>
            <person name="Markiewicz E."/>
            <person name="Oyono O.L."/>
            <person name="Patti C."/>
            <person name="Phunkhang P."/>
            <person name="Pierre F."/>
            <person name="Priest M."/>
            <person name="Raghuraman S."/>
            <person name="Rege F."/>
            <person name="Reyes R."/>
            <person name="Rise C."/>
            <person name="Rogov P."/>
            <person name="Ross K."/>
            <person name="Ryan E."/>
            <person name="Settipalli S."/>
            <person name="Shea T."/>
            <person name="Sherpa N."/>
            <person name="Shi L."/>
            <person name="Shih D."/>
            <person name="Sparrow T."/>
            <person name="Spaulding J."/>
            <person name="Stalker J."/>
            <person name="Stange-Thomann N."/>
            <person name="Stavropoulos S."/>
            <person name="Stone C."/>
            <person name="Strader C."/>
            <person name="Tesfaye S."/>
            <person name="Thomson T."/>
            <person name="Thoulutsang Y."/>
            <person name="Thoulutsang D."/>
            <person name="Topham K."/>
            <person name="Topping I."/>
            <person name="Tsamla T."/>
            <person name="Vassiliev H."/>
            <person name="Vo A."/>
            <person name="Wangchuk T."/>
            <person name="Wangdi T."/>
            <person name="Weiand M."/>
            <person name="Wilkinson J."/>
            <person name="Wilson A."/>
            <person name="Yadav S."/>
            <person name="Young G."/>
            <person name="Yu Q."/>
            <person name="Zembek L."/>
            <person name="Zhong D."/>
            <person name="Zimmer A."/>
            <person name="Zwirko Z."/>
            <person name="Jaffe D.B."/>
            <person name="Alvarez P."/>
            <person name="Brockman W."/>
            <person name="Butler J."/>
            <person name="Chin C."/>
            <person name="Gnerre S."/>
            <person name="Grabherr M."/>
            <person name="Kleber M."/>
            <person name="Mauceli E."/>
            <person name="MacCallum I."/>
        </authorList>
    </citation>
    <scope>NUCLEOTIDE SEQUENCE [LARGE SCALE GENOMIC DNA]</scope>
    <source>
        <strain evidence="16">Tucson 14024-0371.13</strain>
    </source>
</reference>
<evidence type="ECO:0000256" key="6">
    <source>
        <dbReference type="ARBA" id="ARBA00023015"/>
    </source>
</evidence>
<dbReference type="FunCoup" id="B3LXE1">
    <property type="interactions" value="302"/>
</dbReference>
<comment type="subcellular location">
    <subcellularLocation>
        <location evidence="1">Nucleus</location>
    </subcellularLocation>
</comment>
<keyword evidence="9" id="KW-0539">Nucleus</keyword>
<evidence type="ECO:0000256" key="3">
    <source>
        <dbReference type="ARBA" id="ARBA00022737"/>
    </source>
</evidence>
<dbReference type="SMR" id="B3LXE1"/>
<dbReference type="FunFam" id="3.30.160.60:FF:000325">
    <property type="entry name" value="ZFP90 zinc finger protein"/>
    <property type="match status" value="1"/>
</dbReference>
<feature type="domain" description="ZAD" evidence="14">
    <location>
        <begin position="3"/>
        <end position="76"/>
    </location>
</feature>
<gene>
    <name evidence="15" type="primary">Dana\GF18168</name>
    <name evidence="15" type="synonym">dana_GLEANR_19427</name>
    <name evidence="15" type="ORF">GF18168</name>
</gene>
<feature type="domain" description="C2H2-type" evidence="13">
    <location>
        <begin position="294"/>
        <end position="321"/>
    </location>
</feature>
<dbReference type="GeneID" id="6500946"/>
<dbReference type="GO" id="GO:0003677">
    <property type="term" value="F:DNA binding"/>
    <property type="evidence" value="ECO:0007669"/>
    <property type="project" value="UniProtKB-KW"/>
</dbReference>
<feature type="binding site" evidence="11">
    <location>
        <position position="5"/>
    </location>
    <ligand>
        <name>Zn(2+)</name>
        <dbReference type="ChEBI" id="CHEBI:29105"/>
    </ligand>
</feature>
<dbReference type="GO" id="GO:0010468">
    <property type="term" value="P:regulation of gene expression"/>
    <property type="evidence" value="ECO:0007669"/>
    <property type="project" value="TreeGrafter"/>
</dbReference>
<dbReference type="PROSITE" id="PS51915">
    <property type="entry name" value="ZAD"/>
    <property type="match status" value="1"/>
</dbReference>
<dbReference type="PROSITE" id="PS00028">
    <property type="entry name" value="ZINC_FINGER_C2H2_1"/>
    <property type="match status" value="4"/>
</dbReference>
<dbReference type="STRING" id="7217.B3LXE1"/>
<feature type="domain" description="C2H2-type" evidence="13">
    <location>
        <begin position="263"/>
        <end position="285"/>
    </location>
</feature>
<evidence type="ECO:0000256" key="11">
    <source>
        <dbReference type="PROSITE-ProRule" id="PRU01263"/>
    </source>
</evidence>
<evidence type="ECO:0000256" key="9">
    <source>
        <dbReference type="ARBA" id="ARBA00023242"/>
    </source>
</evidence>
<evidence type="ECO:0008006" key="17">
    <source>
        <dbReference type="Google" id="ProtNLM"/>
    </source>
</evidence>
<dbReference type="Pfam" id="PF07776">
    <property type="entry name" value="zf-AD"/>
    <property type="match status" value="1"/>
</dbReference>
<evidence type="ECO:0000259" key="13">
    <source>
        <dbReference type="PROSITE" id="PS50157"/>
    </source>
</evidence>
<name>B3LXE1_DROAN</name>
<feature type="domain" description="C2H2-type" evidence="13">
    <location>
        <begin position="234"/>
        <end position="262"/>
    </location>
</feature>
<evidence type="ECO:0000256" key="2">
    <source>
        <dbReference type="ARBA" id="ARBA00022723"/>
    </source>
</evidence>
<keyword evidence="5 11" id="KW-0862">Zinc</keyword>
<keyword evidence="8" id="KW-0804">Transcription</keyword>
<evidence type="ECO:0000256" key="7">
    <source>
        <dbReference type="ARBA" id="ARBA00023125"/>
    </source>
</evidence>
<evidence type="ECO:0000256" key="10">
    <source>
        <dbReference type="PROSITE-ProRule" id="PRU00042"/>
    </source>
</evidence>
<dbReference type="Pfam" id="PF12874">
    <property type="entry name" value="zf-met"/>
    <property type="match status" value="1"/>
</dbReference>
<evidence type="ECO:0000256" key="8">
    <source>
        <dbReference type="ARBA" id="ARBA00023163"/>
    </source>
</evidence>
<dbReference type="GO" id="GO:0005634">
    <property type="term" value="C:nucleus"/>
    <property type="evidence" value="ECO:0007669"/>
    <property type="project" value="UniProtKB-SubCell"/>
</dbReference>
<dbReference type="InterPro" id="IPR012934">
    <property type="entry name" value="Znf_AD"/>
</dbReference>
<evidence type="ECO:0000259" key="14">
    <source>
        <dbReference type="PROSITE" id="PS51915"/>
    </source>
</evidence>
<evidence type="ECO:0000256" key="1">
    <source>
        <dbReference type="ARBA" id="ARBA00004123"/>
    </source>
</evidence>
<dbReference type="AlphaFoldDB" id="B3LXE1"/>
<dbReference type="PANTHER" id="PTHR16515:SF66">
    <property type="entry name" value="C2H2-TYPE DOMAIN-CONTAINING PROTEIN"/>
    <property type="match status" value="1"/>
</dbReference>
<protein>
    <recommendedName>
        <fullName evidence="17">Protein krueppel</fullName>
    </recommendedName>
</protein>
<feature type="region of interest" description="Disordered" evidence="12">
    <location>
        <begin position="345"/>
        <end position="364"/>
    </location>
</feature>
<dbReference type="PROSITE" id="PS50157">
    <property type="entry name" value="ZINC_FINGER_C2H2_2"/>
    <property type="match status" value="5"/>
</dbReference>
<dbReference type="InParanoid" id="B3LXE1"/>
<dbReference type="FunFam" id="3.30.160.60:FF:000100">
    <property type="entry name" value="Zinc finger 45-like"/>
    <property type="match status" value="1"/>
</dbReference>
<dbReference type="SMART" id="SM00868">
    <property type="entry name" value="zf-AD"/>
    <property type="match status" value="1"/>
</dbReference>
<keyword evidence="16" id="KW-1185">Reference proteome</keyword>
<dbReference type="InterPro" id="IPR036236">
    <property type="entry name" value="Znf_C2H2_sf"/>
</dbReference>
<evidence type="ECO:0000256" key="12">
    <source>
        <dbReference type="SAM" id="MobiDB-lite"/>
    </source>
</evidence>
<feature type="binding site" evidence="11">
    <location>
        <position position="52"/>
    </location>
    <ligand>
        <name>Zn(2+)</name>
        <dbReference type="ChEBI" id="CHEBI:29105"/>
    </ligand>
</feature>
<dbReference type="PANTHER" id="PTHR16515">
    <property type="entry name" value="PR DOMAIN ZINC FINGER PROTEIN"/>
    <property type="match status" value="1"/>
</dbReference>
<evidence type="ECO:0000313" key="16">
    <source>
        <dbReference type="Proteomes" id="UP000007801"/>
    </source>
</evidence>
<dbReference type="OrthoDB" id="3176202at2759"/>
<evidence type="ECO:0000313" key="15">
    <source>
        <dbReference type="EMBL" id="EDV42785.1"/>
    </source>
</evidence>
<organism evidence="15 16">
    <name type="scientific">Drosophila ananassae</name>
    <name type="common">Fruit fly</name>
    <dbReference type="NCBI Taxonomy" id="7217"/>
    <lineage>
        <taxon>Eukaryota</taxon>
        <taxon>Metazoa</taxon>
        <taxon>Ecdysozoa</taxon>
        <taxon>Arthropoda</taxon>
        <taxon>Hexapoda</taxon>
        <taxon>Insecta</taxon>
        <taxon>Pterygota</taxon>
        <taxon>Neoptera</taxon>
        <taxon>Endopterygota</taxon>
        <taxon>Diptera</taxon>
        <taxon>Brachycera</taxon>
        <taxon>Muscomorpha</taxon>
        <taxon>Ephydroidea</taxon>
        <taxon>Drosophilidae</taxon>
        <taxon>Drosophila</taxon>
        <taxon>Sophophora</taxon>
    </lineage>
</organism>
<dbReference type="HOGENOM" id="CLU_002678_94_3_1"/>
<proteinExistence type="predicted"/>
<feature type="region of interest" description="Disordered" evidence="12">
    <location>
        <begin position="117"/>
        <end position="153"/>
    </location>
</feature>
<dbReference type="Pfam" id="PF00096">
    <property type="entry name" value="zf-C2H2"/>
    <property type="match status" value="1"/>
</dbReference>
<evidence type="ECO:0000256" key="5">
    <source>
        <dbReference type="ARBA" id="ARBA00022833"/>
    </source>
</evidence>
<keyword evidence="3" id="KW-0677">Repeat</keyword>
<dbReference type="EMBL" id="CH902617">
    <property type="protein sequence ID" value="EDV42785.1"/>
    <property type="molecule type" value="Genomic_DNA"/>
</dbReference>
<dbReference type="SUPFAM" id="SSF57667">
    <property type="entry name" value="beta-beta-alpha zinc fingers"/>
    <property type="match status" value="3"/>
</dbReference>
<dbReference type="Proteomes" id="UP000007801">
    <property type="component" value="Unassembled WGS sequence"/>
</dbReference>
<dbReference type="KEGG" id="dan:6500946"/>
<keyword evidence="4 10" id="KW-0863">Zinc-finger</keyword>
<dbReference type="SUPFAM" id="SSF57716">
    <property type="entry name" value="Glucocorticoid receptor-like (DNA-binding domain)"/>
    <property type="match status" value="1"/>
</dbReference>
<dbReference type="Gene3D" id="3.30.160.60">
    <property type="entry name" value="Classic Zinc Finger"/>
    <property type="match status" value="4"/>
</dbReference>
<accession>B3LXE1</accession>
<sequence>MSLVCRICNLEAKNFKNLFDNESLEILNNIFKLTGISLTDQDGVPNRICSACSLDLDGAIAFRERCLITNNYWIKKSKDAGDLEIPEMVQLKASDRKINQEAKISCNVEGIISETTDDTSLFSPPTGNDSDPLMNENSIKIEPVTEKDTPTRYLTSRGSDLVNVACGNPEITLKEPIVCKKRGRPTKAKEIFKNTSGKRNLEQGHYICDQCGKTFSEKGNFNVHLTRHMGVKQFQCQECDRSEFTMHLLKLHVRIKHRGELPYVCKYCGQRFKNCNIRLKHERRHKESPVHRPHLCHICGKAFLDKESLRLHSVVHTGEQPYHCELCKVKFNRKSSLGTHYRSKIHKKKQEEQNPHILDQNINE</sequence>
<dbReference type="PhylomeDB" id="B3LXE1"/>
<feature type="domain" description="C2H2-type" evidence="13">
    <location>
        <begin position="322"/>
        <end position="351"/>
    </location>
</feature>
<feature type="binding site" evidence="11">
    <location>
        <position position="49"/>
    </location>
    <ligand>
        <name>Zn(2+)</name>
        <dbReference type="ChEBI" id="CHEBI:29105"/>
    </ligand>
</feature>
<feature type="binding site" evidence="11">
    <location>
        <position position="8"/>
    </location>
    <ligand>
        <name>Zn(2+)</name>
        <dbReference type="ChEBI" id="CHEBI:29105"/>
    </ligand>
</feature>